<dbReference type="InterPro" id="IPR018630">
    <property type="entry name" value="Zwilch"/>
</dbReference>
<evidence type="ECO:0000256" key="9">
    <source>
        <dbReference type="RuleBase" id="RU369076"/>
    </source>
</evidence>
<dbReference type="GO" id="GO:0051301">
    <property type="term" value="P:cell division"/>
    <property type="evidence" value="ECO:0007669"/>
    <property type="project" value="UniProtKB-UniRule"/>
</dbReference>
<dbReference type="Proteomes" id="UP000325440">
    <property type="component" value="Unassembled WGS sequence"/>
</dbReference>
<evidence type="ECO:0000256" key="5">
    <source>
        <dbReference type="ARBA" id="ARBA00022776"/>
    </source>
</evidence>
<evidence type="ECO:0000313" key="11">
    <source>
        <dbReference type="Proteomes" id="UP000325440"/>
    </source>
</evidence>
<proteinExistence type="inferred from homology"/>
<comment type="similarity">
    <text evidence="2 9">Belongs to the ZWILCH family.</text>
</comment>
<evidence type="ECO:0000256" key="1">
    <source>
        <dbReference type="ARBA" id="ARBA00004629"/>
    </source>
</evidence>
<organism evidence="10 11">
    <name type="scientific">Cinara cedri</name>
    <dbReference type="NCBI Taxonomy" id="506608"/>
    <lineage>
        <taxon>Eukaryota</taxon>
        <taxon>Metazoa</taxon>
        <taxon>Ecdysozoa</taxon>
        <taxon>Arthropoda</taxon>
        <taxon>Hexapoda</taxon>
        <taxon>Insecta</taxon>
        <taxon>Pterygota</taxon>
        <taxon>Neoptera</taxon>
        <taxon>Paraneoptera</taxon>
        <taxon>Hemiptera</taxon>
        <taxon>Sternorrhyncha</taxon>
        <taxon>Aphidomorpha</taxon>
        <taxon>Aphidoidea</taxon>
        <taxon>Aphididae</taxon>
        <taxon>Lachninae</taxon>
        <taxon>Cinara</taxon>
    </lineage>
</organism>
<evidence type="ECO:0000256" key="6">
    <source>
        <dbReference type="ARBA" id="ARBA00022838"/>
    </source>
</evidence>
<dbReference type="AlphaFoldDB" id="A0A5E4M1K3"/>
<keyword evidence="5 9" id="KW-0498">Mitosis</keyword>
<name>A0A5E4M1K3_9HEMI</name>
<dbReference type="GO" id="GO:1990423">
    <property type="term" value="C:RZZ complex"/>
    <property type="evidence" value="ECO:0007669"/>
    <property type="project" value="UniProtKB-UniRule"/>
</dbReference>
<comment type="subcellular location">
    <subcellularLocation>
        <location evidence="1 9">Chromosome</location>
        <location evidence="1 9">Centromere</location>
        <location evidence="1 9">Kinetochore</location>
    </subcellularLocation>
</comment>
<keyword evidence="7 9" id="KW-0131">Cell cycle</keyword>
<sequence length="621" mass="71668">MDLKHFIKTCHEQVNLHPDFVLDQFDPNTISYIQPFCLNFVGNPLIGYIYKKSTPKIVDRSFTSDSENEEYDEYELTGNPLECPFSPIKAQKVQIQNNKPEDSHTPINLLQARQLVYLKLKSDELSSVPLFILCDGLKNNTILLGGDVHERWHSRYWGEYKGCYDVKHSELSVQSMIETHKKFPQVSSMILESKVSAVINLTMSNNAEELTFIENSPGMVVLNLSWRRPSIFAPLMSTESFIDIQCILGHETSPLQSLWHQLLFLEDLIEQLKYLKDECLSNRINIEFPQFQGDIRGGVNGNIVEMFPMMLQSVSSTLYKRGKLGHQEDNEQKLFCQCVRDIISAECVQQEFTDKLWTYLLECKSYHDLIGCFEHLYKAVRNERFKPLIKSSNGTRLAQILKSLPGNTTSNPEKLYDPVQLLIEIGIEKLKNDYTQAFIVSKVALADNLKLEHNNKFCNVDYSEWWTTLNLWMLWLCRVHTVLDLTAITESVLNISTQSMMPVTTNALRCYLGNSSPIQSIDSVKLLPPQTFKTSINTHFIEHHIPKSFTYDSWTLQLISKNNNRRVISIFHRNTKNILPKQISYQGDTSCETNEKLMDQTVLTLETYHCINFHILSDHLN</sequence>
<dbReference type="GO" id="GO:0007094">
    <property type="term" value="P:mitotic spindle assembly checkpoint signaling"/>
    <property type="evidence" value="ECO:0007669"/>
    <property type="project" value="UniProtKB-UniRule"/>
</dbReference>
<keyword evidence="4 9" id="KW-0132">Cell division</keyword>
<dbReference type="Gene3D" id="1.10.287.1880">
    <property type="match status" value="1"/>
</dbReference>
<comment type="function">
    <text evidence="9">Essential component of the mitotic checkpoint, which prevents cells from prematurely exiting mitosis. Required for the assembly of the dynein-dynactin and MAD1-MAD2 complexes onto kinetochores. Its function related to the spindle assembly machinery is proposed to depend on its association in the mitotic RZZ complex.</text>
</comment>
<keyword evidence="11" id="KW-1185">Reference proteome</keyword>
<evidence type="ECO:0000256" key="7">
    <source>
        <dbReference type="ARBA" id="ARBA00023306"/>
    </source>
</evidence>
<evidence type="ECO:0000256" key="4">
    <source>
        <dbReference type="ARBA" id="ARBA00022618"/>
    </source>
</evidence>
<dbReference type="GO" id="GO:0034501">
    <property type="term" value="P:protein localization to kinetochore"/>
    <property type="evidence" value="ECO:0007669"/>
    <property type="project" value="UniProtKB-UniRule"/>
</dbReference>
<dbReference type="PANTHER" id="PTHR15995">
    <property type="entry name" value="PROTEIN ZWILCH HOMOLOG"/>
    <property type="match status" value="1"/>
</dbReference>
<protein>
    <recommendedName>
        <fullName evidence="9">Protein zwilch</fullName>
    </recommendedName>
</protein>
<reference evidence="10 11" key="1">
    <citation type="submission" date="2019-08" db="EMBL/GenBank/DDBJ databases">
        <authorList>
            <person name="Alioto T."/>
            <person name="Alioto T."/>
            <person name="Gomez Garrido J."/>
        </authorList>
    </citation>
    <scope>NUCLEOTIDE SEQUENCE [LARGE SCALE GENOMIC DNA]</scope>
</reference>
<gene>
    <name evidence="10" type="ORF">CINCED_3A005494</name>
</gene>
<dbReference type="PANTHER" id="PTHR15995:SF1">
    <property type="entry name" value="PROTEIN ZWILCH HOMOLOG"/>
    <property type="match status" value="1"/>
</dbReference>
<evidence type="ECO:0000313" key="10">
    <source>
        <dbReference type="EMBL" id="VVC24870.1"/>
    </source>
</evidence>
<keyword evidence="6 9" id="KW-0995">Kinetochore</keyword>
<evidence type="ECO:0000256" key="2">
    <source>
        <dbReference type="ARBA" id="ARBA00009062"/>
    </source>
</evidence>
<dbReference type="OrthoDB" id="5556307at2759"/>
<comment type="subunit">
    <text evidence="9">Component of the RZZ complex.</text>
</comment>
<dbReference type="Gene3D" id="1.20.58.730">
    <property type="match status" value="1"/>
</dbReference>
<evidence type="ECO:0000256" key="3">
    <source>
        <dbReference type="ARBA" id="ARBA00022454"/>
    </source>
</evidence>
<evidence type="ECO:0000256" key="8">
    <source>
        <dbReference type="ARBA" id="ARBA00023328"/>
    </source>
</evidence>
<accession>A0A5E4M1K3</accession>
<keyword evidence="8 9" id="KW-0137">Centromere</keyword>
<dbReference type="EMBL" id="CABPRJ010000006">
    <property type="protein sequence ID" value="VVC24870.1"/>
    <property type="molecule type" value="Genomic_DNA"/>
</dbReference>
<keyword evidence="3 9" id="KW-0158">Chromosome</keyword>
<dbReference type="Pfam" id="PF09817">
    <property type="entry name" value="Zwilch"/>
    <property type="match status" value="1"/>
</dbReference>